<dbReference type="GO" id="GO:0046872">
    <property type="term" value="F:metal ion binding"/>
    <property type="evidence" value="ECO:0007669"/>
    <property type="project" value="InterPro"/>
</dbReference>
<evidence type="ECO:0000313" key="2">
    <source>
        <dbReference type="EMBL" id="GAF87866.1"/>
    </source>
</evidence>
<dbReference type="Gene3D" id="3.30.830.10">
    <property type="entry name" value="Metalloenzyme, LuxS/M16 peptidase-like"/>
    <property type="match status" value="1"/>
</dbReference>
<dbReference type="InterPro" id="IPR007863">
    <property type="entry name" value="Peptidase_M16_C"/>
</dbReference>
<reference evidence="2" key="1">
    <citation type="journal article" date="2014" name="Front. Microbiol.">
        <title>High frequency of phylogenetically diverse reductive dehalogenase-homologous genes in deep subseafloor sedimentary metagenomes.</title>
        <authorList>
            <person name="Kawai M."/>
            <person name="Futagami T."/>
            <person name="Toyoda A."/>
            <person name="Takaki Y."/>
            <person name="Nishi S."/>
            <person name="Hori S."/>
            <person name="Arai W."/>
            <person name="Tsubouchi T."/>
            <person name="Morono Y."/>
            <person name="Uchiyama I."/>
            <person name="Ito T."/>
            <person name="Fujiyama A."/>
            <person name="Inagaki F."/>
            <person name="Takami H."/>
        </authorList>
    </citation>
    <scope>NUCLEOTIDE SEQUENCE</scope>
    <source>
        <strain evidence="2">Expedition CK06-06</strain>
    </source>
</reference>
<proteinExistence type="predicted"/>
<dbReference type="AlphaFoldDB" id="X0TKR9"/>
<name>X0TKR9_9ZZZZ</name>
<organism evidence="2">
    <name type="scientific">marine sediment metagenome</name>
    <dbReference type="NCBI Taxonomy" id="412755"/>
    <lineage>
        <taxon>unclassified sequences</taxon>
        <taxon>metagenomes</taxon>
        <taxon>ecological metagenomes</taxon>
    </lineage>
</organism>
<sequence>MQKEQVYIYLGGLLPGISSPDKEALIVMNSILSSNLGLNLREKEGLAYSVGSSVKLDREFGWYIVSMGTRPDNYQKALDGILTQMGRMKTSLPTGEELEKAKNGLWGRMLMYRLSRVNQAFWMGVNQFKGYGYDYDEFYIEKIRAVTPEDVRRVAQTYLDTKNYVLAVVG</sequence>
<dbReference type="EMBL" id="BARS01012561">
    <property type="protein sequence ID" value="GAF87866.1"/>
    <property type="molecule type" value="Genomic_DNA"/>
</dbReference>
<protein>
    <recommendedName>
        <fullName evidence="1">Peptidase M16 C-terminal domain-containing protein</fullName>
    </recommendedName>
</protein>
<dbReference type="InterPro" id="IPR011249">
    <property type="entry name" value="Metalloenz_LuxS/M16"/>
</dbReference>
<dbReference type="Pfam" id="PF05193">
    <property type="entry name" value="Peptidase_M16_C"/>
    <property type="match status" value="1"/>
</dbReference>
<feature type="domain" description="Peptidase M16 C-terminal" evidence="1">
    <location>
        <begin position="3"/>
        <end position="105"/>
    </location>
</feature>
<feature type="non-terminal residue" evidence="2">
    <location>
        <position position="170"/>
    </location>
</feature>
<evidence type="ECO:0000259" key="1">
    <source>
        <dbReference type="Pfam" id="PF05193"/>
    </source>
</evidence>
<comment type="caution">
    <text evidence="2">The sequence shown here is derived from an EMBL/GenBank/DDBJ whole genome shotgun (WGS) entry which is preliminary data.</text>
</comment>
<gene>
    <name evidence="2" type="ORF">S01H1_22308</name>
</gene>
<accession>X0TKR9</accession>
<dbReference type="SUPFAM" id="SSF63411">
    <property type="entry name" value="LuxS/MPP-like metallohydrolase"/>
    <property type="match status" value="1"/>
</dbReference>